<feature type="domain" description="Fumarate reductase/succinate dehydrogenase flavoprotein-like C-terminal" evidence="6">
    <location>
        <begin position="456"/>
        <end position="565"/>
    </location>
</feature>
<dbReference type="Proteomes" id="UP000290849">
    <property type="component" value="Unassembled WGS sequence"/>
</dbReference>
<dbReference type="PRINTS" id="PR00368">
    <property type="entry name" value="FADPNR"/>
</dbReference>
<dbReference type="InterPro" id="IPR015939">
    <property type="entry name" value="Fum_Rdtase/Succ_DH_flav-like_C"/>
</dbReference>
<proteinExistence type="predicted"/>
<evidence type="ECO:0000256" key="2">
    <source>
        <dbReference type="ARBA" id="ARBA00022630"/>
    </source>
</evidence>
<organism evidence="7 8">
    <name type="scientific">Achromobacter aloeverae</name>
    <dbReference type="NCBI Taxonomy" id="1750518"/>
    <lineage>
        <taxon>Bacteria</taxon>
        <taxon>Pseudomonadati</taxon>
        <taxon>Pseudomonadota</taxon>
        <taxon>Betaproteobacteria</taxon>
        <taxon>Burkholderiales</taxon>
        <taxon>Alcaligenaceae</taxon>
        <taxon>Achromobacter</taxon>
    </lineage>
</organism>
<evidence type="ECO:0000256" key="1">
    <source>
        <dbReference type="ARBA" id="ARBA00001974"/>
    </source>
</evidence>
<accession>A0A4Q1HQN6</accession>
<dbReference type="Pfam" id="PF00890">
    <property type="entry name" value="FAD_binding_2"/>
    <property type="match status" value="1"/>
</dbReference>
<reference evidence="7 8" key="1">
    <citation type="journal article" date="2017" name="Int. J. Syst. Evol. Microbiol.">
        <title>Achromobacter aloeverae sp. nov., isolated from the root of Aloe vera (L.) Burm.f.</title>
        <authorList>
            <person name="Kuncharoen N."/>
            <person name="Muramatsu Y."/>
            <person name="Shibata C."/>
            <person name="Kamakura Y."/>
            <person name="Nakagawa Y."/>
            <person name="Tanasupawat S."/>
        </authorList>
    </citation>
    <scope>NUCLEOTIDE SEQUENCE [LARGE SCALE GENOMIC DNA]</scope>
    <source>
        <strain evidence="7 8">AVA-1</strain>
    </source>
</reference>
<dbReference type="SUPFAM" id="SSF46977">
    <property type="entry name" value="Succinate dehydrogenase/fumarate reductase flavoprotein C-terminal domain"/>
    <property type="match status" value="1"/>
</dbReference>
<dbReference type="Gene3D" id="3.50.50.60">
    <property type="entry name" value="FAD/NAD(P)-binding domain"/>
    <property type="match status" value="1"/>
</dbReference>
<evidence type="ECO:0000259" key="5">
    <source>
        <dbReference type="Pfam" id="PF00890"/>
    </source>
</evidence>
<dbReference type="GO" id="GO:0016491">
    <property type="term" value="F:oxidoreductase activity"/>
    <property type="evidence" value="ECO:0007669"/>
    <property type="project" value="UniProtKB-KW"/>
</dbReference>
<keyword evidence="8" id="KW-1185">Reference proteome</keyword>
<dbReference type="SUPFAM" id="SSF51905">
    <property type="entry name" value="FAD/NAD(P)-binding domain"/>
    <property type="match status" value="1"/>
</dbReference>
<feature type="active site" description="Proton acceptor" evidence="4">
    <location>
        <position position="294"/>
    </location>
</feature>
<name>A0A4Q1HQN6_9BURK</name>
<dbReference type="EMBL" id="PYAL01000001">
    <property type="protein sequence ID" value="RXN93414.1"/>
    <property type="molecule type" value="Genomic_DNA"/>
</dbReference>
<dbReference type="OrthoDB" id="9806724at2"/>
<dbReference type="PANTHER" id="PTHR11632:SF51">
    <property type="entry name" value="SUCCINATE DEHYDROGENASE [UBIQUINONE] FLAVOPROTEIN SUBUNIT, MITOCHONDRIAL"/>
    <property type="match status" value="1"/>
</dbReference>
<dbReference type="InterPro" id="IPR027477">
    <property type="entry name" value="Succ_DH/fumarate_Rdtase_cat_sf"/>
</dbReference>
<feature type="domain" description="FAD-dependent oxidoreductase 2 FAD-binding" evidence="5">
    <location>
        <begin position="14"/>
        <end position="397"/>
    </location>
</feature>
<dbReference type="Gene3D" id="1.20.58.100">
    <property type="entry name" value="Fumarate reductase/succinate dehydrogenase flavoprotein-like, C-terminal domain"/>
    <property type="match status" value="1"/>
</dbReference>
<dbReference type="SUPFAM" id="SSF56425">
    <property type="entry name" value="Succinate dehydrogenase/fumarate reductase flavoprotein, catalytic domain"/>
    <property type="match status" value="1"/>
</dbReference>
<dbReference type="PIRSF" id="PIRSF000171">
    <property type="entry name" value="SDHA_APRA_LASPO"/>
    <property type="match status" value="1"/>
</dbReference>
<evidence type="ECO:0000256" key="3">
    <source>
        <dbReference type="ARBA" id="ARBA00023002"/>
    </source>
</evidence>
<comment type="cofactor">
    <cofactor evidence="1">
        <name>FAD</name>
        <dbReference type="ChEBI" id="CHEBI:57692"/>
    </cofactor>
</comment>
<dbReference type="Pfam" id="PF02910">
    <property type="entry name" value="Succ_DH_flav_C"/>
    <property type="match status" value="1"/>
</dbReference>
<evidence type="ECO:0000259" key="6">
    <source>
        <dbReference type="Pfam" id="PF02910"/>
    </source>
</evidence>
<dbReference type="RefSeq" id="WP_129149370.1">
    <property type="nucleotide sequence ID" value="NZ_PYAL01000001.1"/>
</dbReference>
<keyword evidence="3" id="KW-0560">Oxidoreductase</keyword>
<comment type="caution">
    <text evidence="7">The sequence shown here is derived from an EMBL/GenBank/DDBJ whole genome shotgun (WGS) entry which is preliminary data.</text>
</comment>
<dbReference type="InterPro" id="IPR030664">
    <property type="entry name" value="SdhA/FrdA/AprA"/>
</dbReference>
<evidence type="ECO:0000313" key="8">
    <source>
        <dbReference type="Proteomes" id="UP000290849"/>
    </source>
</evidence>
<dbReference type="InterPro" id="IPR036188">
    <property type="entry name" value="FAD/NAD-bd_sf"/>
</dbReference>
<gene>
    <name evidence="7" type="ORF">C7R54_00160</name>
</gene>
<evidence type="ECO:0000313" key="7">
    <source>
        <dbReference type="EMBL" id="RXN93414.1"/>
    </source>
</evidence>
<sequence length="588" mass="61688">MNAPTPLLPIVDTDVLVIGAGGAGMSAAIAAAETGARVLLADRSLIGRGGATIMAQMTVAAALGEQTEDHWTHHYQDTLAAGRGLCSEPLARILCEEGVQAIRLLDSWGVGWARADGHLTQAHAPGHDRPRCVYVDYLNTGPAVAKTLRAQVARTAGVQRVGELVVVDLLLDAGRVVGALALHLDSGDFLLIRAGATVIATGGLTRLYKRNSASLNMGGDGFALALRAGARLQDMEFVQFFPIGHLAPRLVGFDPIMWDPFRYKLGGKLLNRDGVEFVERYGNASEDGKYTTTRDAATYAIIKEVEAGRGSPAGGAYLSFRHVPETALRAAFGPIIGRLAAAGIDLGQRMIEVAPIAHYHMGGILVNTDLATDVPGLYAAGEAVGGANGANRLSGNAITEAVAFGLRAGRSAAGSAAAHGPLPSDEALRAAAAPVIERSSRPVDAAARPNYATLIEELQAVMQRHVGPFRDDGGIRKALVAIAALRDRAGTGIPPGGPQDPVRLDALDLRNMLLVAESVARAALARKESRGAHQREDHPAQDAAWTLNQTIAWRDGHWTLARQAVDCLSEAPVAPVASGLRTPVEKQA</sequence>
<evidence type="ECO:0000256" key="4">
    <source>
        <dbReference type="PIRSR" id="PIRSR000171-1"/>
    </source>
</evidence>
<dbReference type="InterPro" id="IPR003953">
    <property type="entry name" value="FAD-dep_OxRdtase_2_FAD-bd"/>
</dbReference>
<dbReference type="Gene3D" id="3.90.700.10">
    <property type="entry name" value="Succinate dehydrogenase/fumarate reductase flavoprotein, catalytic domain"/>
    <property type="match status" value="1"/>
</dbReference>
<dbReference type="PRINTS" id="PR00411">
    <property type="entry name" value="PNDRDTASEI"/>
</dbReference>
<dbReference type="AlphaFoldDB" id="A0A4Q1HQN6"/>
<dbReference type="PANTHER" id="PTHR11632">
    <property type="entry name" value="SUCCINATE DEHYDROGENASE 2 FLAVOPROTEIN SUBUNIT"/>
    <property type="match status" value="1"/>
</dbReference>
<keyword evidence="2" id="KW-0285">Flavoprotein</keyword>
<protein>
    <submittedName>
        <fullName evidence="7">Succinate dehydrogenase</fullName>
    </submittedName>
</protein>
<dbReference type="InterPro" id="IPR037099">
    <property type="entry name" value="Fum_R/Succ_DH_flav-like_C_sf"/>
</dbReference>